<dbReference type="InterPro" id="IPR002934">
    <property type="entry name" value="Polymerase_NTP_transf_dom"/>
</dbReference>
<evidence type="ECO:0000313" key="12">
    <source>
        <dbReference type="Proteomes" id="UP001235849"/>
    </source>
</evidence>
<gene>
    <name evidence="11" type="ORF">PMG25_08010</name>
</gene>
<dbReference type="InterPro" id="IPR043519">
    <property type="entry name" value="NT_sf"/>
</dbReference>
<evidence type="ECO:0000256" key="4">
    <source>
        <dbReference type="ARBA" id="ARBA00022695"/>
    </source>
</evidence>
<dbReference type="Pfam" id="PF01909">
    <property type="entry name" value="NTP_transf_2"/>
    <property type="match status" value="1"/>
</dbReference>
<organism evidence="11 12">
    <name type="scientific">Roseofilum capinflatum BLCC-M114</name>
    <dbReference type="NCBI Taxonomy" id="3022440"/>
    <lineage>
        <taxon>Bacteria</taxon>
        <taxon>Bacillati</taxon>
        <taxon>Cyanobacteriota</taxon>
        <taxon>Cyanophyceae</taxon>
        <taxon>Desertifilales</taxon>
        <taxon>Desertifilaceae</taxon>
        <taxon>Roseofilum</taxon>
        <taxon>Roseofilum capinflatum</taxon>
    </lineage>
</organism>
<dbReference type="RefSeq" id="WP_283766376.1">
    <property type="nucleotide sequence ID" value="NZ_JAQOSO010000039.1"/>
</dbReference>
<reference evidence="11 12" key="1">
    <citation type="submission" date="2023-01" db="EMBL/GenBank/DDBJ databases">
        <title>Novel diversity within Roseofilum (Cyanobacteria; Desertifilaceae) from marine benthic mats with descriptions of four novel species.</title>
        <authorList>
            <person name="Wang Y."/>
            <person name="Berthold D.E."/>
            <person name="Hu J."/>
            <person name="Lefler F.W."/>
            <person name="Laughinghouse H.D. IV."/>
        </authorList>
    </citation>
    <scope>NUCLEOTIDE SEQUENCE [LARGE SCALE GENOMIC DNA]</scope>
    <source>
        <strain evidence="11 12">BLCC-M114</strain>
    </source>
</reference>
<keyword evidence="3" id="KW-0808">Transferase</keyword>
<evidence type="ECO:0000256" key="1">
    <source>
        <dbReference type="ARBA" id="ARBA00001946"/>
    </source>
</evidence>
<dbReference type="EMBL" id="JAQOSO010000039">
    <property type="protein sequence ID" value="MDJ1174036.1"/>
    <property type="molecule type" value="Genomic_DNA"/>
</dbReference>
<keyword evidence="12" id="KW-1185">Reference proteome</keyword>
<keyword evidence="7" id="KW-0067">ATP-binding</keyword>
<comment type="caution">
    <text evidence="11">The sequence shown here is derived from an EMBL/GenBank/DDBJ whole genome shotgun (WGS) entry which is preliminary data.</text>
</comment>
<comment type="similarity">
    <text evidence="9">Belongs to the MntA antitoxin family.</text>
</comment>
<evidence type="ECO:0000256" key="5">
    <source>
        <dbReference type="ARBA" id="ARBA00022723"/>
    </source>
</evidence>
<sequence>MKTLEEIKCILQEHQELVRQQFRVTEMRVFGSYARGEQTEDSDVDILIGYERAPTLWMLVELRDYLSEVLEMPVDVVTDGGLKPRIQERVWAEAIEI</sequence>
<evidence type="ECO:0000256" key="8">
    <source>
        <dbReference type="ARBA" id="ARBA00022842"/>
    </source>
</evidence>
<dbReference type="InterPro" id="IPR052038">
    <property type="entry name" value="Type-VII_TA_antitoxin"/>
</dbReference>
<protein>
    <submittedName>
        <fullName evidence="11">Nucleotidyltransferase family protein</fullName>
    </submittedName>
</protein>
<evidence type="ECO:0000256" key="9">
    <source>
        <dbReference type="ARBA" id="ARBA00038276"/>
    </source>
</evidence>
<comment type="cofactor">
    <cofactor evidence="1">
        <name>Mg(2+)</name>
        <dbReference type="ChEBI" id="CHEBI:18420"/>
    </cofactor>
</comment>
<dbReference type="PANTHER" id="PTHR33571:SF14">
    <property type="entry name" value="PROTEIN ADENYLYLTRANSFERASE MJ0435-RELATED"/>
    <property type="match status" value="1"/>
</dbReference>
<evidence type="ECO:0000256" key="7">
    <source>
        <dbReference type="ARBA" id="ARBA00022840"/>
    </source>
</evidence>
<keyword evidence="4" id="KW-0548">Nucleotidyltransferase</keyword>
<accession>A0ABT7B682</accession>
<feature type="domain" description="Polymerase nucleotidyl transferase" evidence="10">
    <location>
        <begin position="13"/>
        <end position="88"/>
    </location>
</feature>
<keyword evidence="8" id="KW-0460">Magnesium</keyword>
<evidence type="ECO:0000256" key="3">
    <source>
        <dbReference type="ARBA" id="ARBA00022679"/>
    </source>
</evidence>
<dbReference type="CDD" id="cd05403">
    <property type="entry name" value="NT_KNTase_like"/>
    <property type="match status" value="1"/>
</dbReference>
<dbReference type="SUPFAM" id="SSF81301">
    <property type="entry name" value="Nucleotidyltransferase"/>
    <property type="match status" value="1"/>
</dbReference>
<name>A0ABT7B682_9CYAN</name>
<evidence type="ECO:0000256" key="2">
    <source>
        <dbReference type="ARBA" id="ARBA00022649"/>
    </source>
</evidence>
<keyword evidence="5" id="KW-0479">Metal-binding</keyword>
<evidence type="ECO:0000256" key="6">
    <source>
        <dbReference type="ARBA" id="ARBA00022741"/>
    </source>
</evidence>
<dbReference type="Gene3D" id="3.30.460.10">
    <property type="entry name" value="Beta Polymerase, domain 2"/>
    <property type="match status" value="1"/>
</dbReference>
<evidence type="ECO:0000259" key="10">
    <source>
        <dbReference type="Pfam" id="PF01909"/>
    </source>
</evidence>
<keyword evidence="6" id="KW-0547">Nucleotide-binding</keyword>
<evidence type="ECO:0000313" key="11">
    <source>
        <dbReference type="EMBL" id="MDJ1174036.1"/>
    </source>
</evidence>
<dbReference type="PANTHER" id="PTHR33571">
    <property type="entry name" value="SSL8005 PROTEIN"/>
    <property type="match status" value="1"/>
</dbReference>
<keyword evidence="2" id="KW-1277">Toxin-antitoxin system</keyword>
<proteinExistence type="inferred from homology"/>
<dbReference type="Proteomes" id="UP001235849">
    <property type="component" value="Unassembled WGS sequence"/>
</dbReference>